<reference evidence="1 2" key="1">
    <citation type="submission" date="2018-08" db="EMBL/GenBank/DDBJ databases">
        <title>A genome reference for cultivated species of the human gut microbiota.</title>
        <authorList>
            <person name="Zou Y."/>
            <person name="Xue W."/>
            <person name="Luo G."/>
        </authorList>
    </citation>
    <scope>NUCLEOTIDE SEQUENCE [LARGE SCALE GENOMIC DNA]</scope>
    <source>
        <strain evidence="1 2">OF03-9BH</strain>
    </source>
</reference>
<dbReference type="Proteomes" id="UP000286075">
    <property type="component" value="Unassembled WGS sequence"/>
</dbReference>
<evidence type="ECO:0000313" key="1">
    <source>
        <dbReference type="EMBL" id="RGX76294.1"/>
    </source>
</evidence>
<dbReference type="Gene3D" id="2.160.20.110">
    <property type="match status" value="1"/>
</dbReference>
<comment type="caution">
    <text evidence="1">The sequence shown here is derived from an EMBL/GenBank/DDBJ whole genome shotgun (WGS) entry which is preliminary data.</text>
</comment>
<evidence type="ECO:0008006" key="3">
    <source>
        <dbReference type="Google" id="ProtNLM"/>
    </source>
</evidence>
<sequence length="657" mass="70490">MLVLGASCTNDDFNVNDQSAGRPITLKAAQAEAKTRVGHSDTEPGATDGIIDVMWKSGDAFALYASSTPETFTTDDDGKTAYFTGNIPTGSGSFNAFFPASKAVTNEGWAHNVFDVKGQRQTGNNNLDHLAAYNYMTASLEEEPNESTLIQFTNEMAVLKFIVTLPGSGIIPTRLTLAAQGGSPGFYTQKGVTDASLDERSGQITLELDNIVPDANNKFTAYMMAIPVDDLSKQFEFSVACDDGKAYIYRVKYSSPLVYAKGKVYASELDFATGGDNYKVASVFDNDIAAKTTTDLATVQFDGTGDAESPYLISSALHLKKLVDDVDQSEAYAGKYFKLTTDIHITADEWTPIGDSDNDSKKFSGNFDGDNHVISGKLNGSTTVLTYFGLFGYIYGTDLDRIKFENLHITADAYSVANTTCSLGGCNYYVDFSNCTATGNVDGETNAGGINGLNRIASFSNCHFWGNVQGAYSAGGLSYDFSGNVTDCTVSGTIRSTQYNCGGLVGQYISGTMLNCNNYADIFVDNTTSDLRVGGIIGRINFDNISITECTNYGIITVNSSYTGTFNTSVGGLVGEFYVGALNKYSLTISNSINHGNVIVNRPDMDSYTFGGGLIGYMKDTYTLNSAGNSNTGNVTINGSDKGTNWWIGNNRDYDPE</sequence>
<proteinExistence type="predicted"/>
<protein>
    <recommendedName>
        <fullName evidence="3">Fimbrillin family protein</fullName>
    </recommendedName>
</protein>
<dbReference type="AlphaFoldDB" id="A0A413GYT1"/>
<accession>A0A413GYT1</accession>
<name>A0A413GYT1_9BACE</name>
<dbReference type="EMBL" id="QSCF01000047">
    <property type="protein sequence ID" value="RGX76294.1"/>
    <property type="molecule type" value="Genomic_DNA"/>
</dbReference>
<organism evidence="1 2">
    <name type="scientific">Bacteroides stercorirosoris</name>
    <dbReference type="NCBI Taxonomy" id="871324"/>
    <lineage>
        <taxon>Bacteria</taxon>
        <taxon>Pseudomonadati</taxon>
        <taxon>Bacteroidota</taxon>
        <taxon>Bacteroidia</taxon>
        <taxon>Bacteroidales</taxon>
        <taxon>Bacteroidaceae</taxon>
        <taxon>Bacteroides</taxon>
    </lineage>
</organism>
<evidence type="ECO:0000313" key="2">
    <source>
        <dbReference type="Proteomes" id="UP000286075"/>
    </source>
</evidence>
<gene>
    <name evidence="1" type="ORF">DXA68_20225</name>
</gene>